<accession>A0A9Q0FS20</accession>
<sequence length="195" mass="22222">MRPASNQEAESVAGDAVPGPEVDDDDEESDDESDESDDEIRDCPAVSLRDTLNEDERDEYDRCVKQLEENRGFYVDVSRLPEWLRLHFPVDVNKPALQSLLVPLCERACQDRHLEFVKILKATSKSGLWTVFYLTFEVIDTLDKSGGPDGTVKTYQAVVCVMDCSDRHIEQVQMILPYSKLDYITISSSPTWLIW</sequence>
<evidence type="ECO:0000313" key="3">
    <source>
        <dbReference type="Proteomes" id="UP001141552"/>
    </source>
</evidence>
<dbReference type="AlphaFoldDB" id="A0A9Q0FS20"/>
<evidence type="ECO:0000313" key="2">
    <source>
        <dbReference type="EMBL" id="KAJ4835824.1"/>
    </source>
</evidence>
<comment type="caution">
    <text evidence="2">The sequence shown here is derived from an EMBL/GenBank/DDBJ whole genome shotgun (WGS) entry which is preliminary data.</text>
</comment>
<dbReference type="Gene3D" id="3.10.450.10">
    <property type="match status" value="1"/>
</dbReference>
<protein>
    <submittedName>
        <fullName evidence="2">Uncharacterized protein</fullName>
    </submittedName>
</protein>
<reference evidence="2" key="1">
    <citation type="submission" date="2022-02" db="EMBL/GenBank/DDBJ databases">
        <authorList>
            <person name="Henning P.M."/>
            <person name="McCubbin A.G."/>
            <person name="Shore J.S."/>
        </authorList>
    </citation>
    <scope>NUCLEOTIDE SEQUENCE</scope>
    <source>
        <strain evidence="2">F60SS</strain>
        <tissue evidence="2">Leaves</tissue>
    </source>
</reference>
<feature type="region of interest" description="Disordered" evidence="1">
    <location>
        <begin position="1"/>
        <end position="48"/>
    </location>
</feature>
<feature type="compositionally biased region" description="Acidic residues" evidence="1">
    <location>
        <begin position="21"/>
        <end position="40"/>
    </location>
</feature>
<name>A0A9Q0FS20_9ROSI</name>
<organism evidence="2 3">
    <name type="scientific">Turnera subulata</name>
    <dbReference type="NCBI Taxonomy" id="218843"/>
    <lineage>
        <taxon>Eukaryota</taxon>
        <taxon>Viridiplantae</taxon>
        <taxon>Streptophyta</taxon>
        <taxon>Embryophyta</taxon>
        <taxon>Tracheophyta</taxon>
        <taxon>Spermatophyta</taxon>
        <taxon>Magnoliopsida</taxon>
        <taxon>eudicotyledons</taxon>
        <taxon>Gunneridae</taxon>
        <taxon>Pentapetalae</taxon>
        <taxon>rosids</taxon>
        <taxon>fabids</taxon>
        <taxon>Malpighiales</taxon>
        <taxon>Passifloraceae</taxon>
        <taxon>Turnera</taxon>
    </lineage>
</organism>
<dbReference type="PANTHER" id="PTHR31228:SF22">
    <property type="entry name" value="CYSTATIN_MONELLIN SUPERFAMILY PROTEIN"/>
    <property type="match status" value="1"/>
</dbReference>
<dbReference type="PANTHER" id="PTHR31228">
    <property type="entry name" value="CYSTATIN/MONELLIN SUPERFAMILY PROTEIN"/>
    <property type="match status" value="1"/>
</dbReference>
<proteinExistence type="predicted"/>
<gene>
    <name evidence="2" type="ORF">Tsubulata_049453</name>
</gene>
<reference evidence="2" key="2">
    <citation type="journal article" date="2023" name="Plants (Basel)">
        <title>Annotation of the Turnera subulata (Passifloraceae) Draft Genome Reveals the S-Locus Evolved after the Divergence of Turneroideae from Passifloroideae in a Stepwise Manner.</title>
        <authorList>
            <person name="Henning P.M."/>
            <person name="Roalson E.H."/>
            <person name="Mir W."/>
            <person name="McCubbin A.G."/>
            <person name="Shore J.S."/>
        </authorList>
    </citation>
    <scope>NUCLEOTIDE SEQUENCE</scope>
    <source>
        <strain evidence="2">F60SS</strain>
    </source>
</reference>
<dbReference type="Proteomes" id="UP001141552">
    <property type="component" value="Unassembled WGS sequence"/>
</dbReference>
<dbReference type="OrthoDB" id="1588055at2759"/>
<keyword evidence="3" id="KW-1185">Reference proteome</keyword>
<dbReference type="EMBL" id="JAKUCV010004287">
    <property type="protein sequence ID" value="KAJ4835824.1"/>
    <property type="molecule type" value="Genomic_DNA"/>
</dbReference>
<evidence type="ECO:0000256" key="1">
    <source>
        <dbReference type="SAM" id="MobiDB-lite"/>
    </source>
</evidence>